<evidence type="ECO:0000259" key="6">
    <source>
        <dbReference type="Pfam" id="PF03968"/>
    </source>
</evidence>
<dbReference type="PANTHER" id="PTHR30189:SF1">
    <property type="entry name" value="LPS-ASSEMBLY PROTEIN LPTD"/>
    <property type="match status" value="1"/>
</dbReference>
<dbReference type="InterPro" id="IPR020889">
    <property type="entry name" value="LipoPS_assembly_LptD"/>
</dbReference>
<protein>
    <recommendedName>
        <fullName evidence="4">LPS-assembly protein LptD</fullName>
    </recommendedName>
</protein>
<organism evidence="8 9">
    <name type="scientific">Natronospira proteinivora</name>
    <dbReference type="NCBI Taxonomy" id="1807133"/>
    <lineage>
        <taxon>Bacteria</taxon>
        <taxon>Pseudomonadati</taxon>
        <taxon>Pseudomonadota</taxon>
        <taxon>Gammaproteobacteria</taxon>
        <taxon>Natronospirales</taxon>
        <taxon>Natronospiraceae</taxon>
        <taxon>Natronospira</taxon>
    </lineage>
</organism>
<dbReference type="HAMAP" id="MF_01411">
    <property type="entry name" value="LPS_assembly_LptD"/>
    <property type="match status" value="1"/>
</dbReference>
<evidence type="ECO:0000313" key="9">
    <source>
        <dbReference type="Proteomes" id="UP001523550"/>
    </source>
</evidence>
<sequence length="779" mass="90056">MSLQQRLKKISGPQGLTTSGTLAGSGAPTTVALLLMPLLLLLLPPTAMAQLEPEEPQPWRLCPAWPPERPSETVGPPPDPDTPIEVLADYQESIVDDFSLFRGDVHLSQGTRHLKADEMLYRSRDNQVSLFGDVSFMQNDLAFTGTEASFDLTEDRGEFQQAGFRLLDRHARGEAQTLNRPDGETTLLEDLMYTTCPEDNRDWEMHARELRLHHDQGRGVARHMRLDFKRVPFFYTPWLSFPIDDRRKTGFLFPDFGRSSRHGTEFALPWYWNIAPNFDTLLTPHYRSERGTQLYTETRYLTQRNEGQLNLDYHPNDRIYGDDRYYYNYRHETQFPRSWQLNANIQRASDPDYFLDLDSGPGARSRTYLPQTVTLSQNTDWYRFSSRFRMFQTIDDEIEQADLPYREMPDLQLNSDLPIGQSPFHAELRNRFTRFERADAIEADRLHLHPRVSARFGPPGWFVQPSLGAQYTQHDLKHAALNEDEDSVVFTPGESLSLSRSTPVFSLDSGLVMERPFAGSDRLVQTLEPRLFYLNVPADAEQNLLPRFDTREMDFTFASLFMEDRFVGPDRLGDANQLGVAVTSRILDRASGRNLLSGSLGQIRYFDDREVQLGNDQVVDQPRSELAGELQLSPTESLSARTTVLWDPEDRQTTRSAIQFQYRPEPRQVVNIGYRNRRDRLDQVDVSFAWPVTDRIRFFGRWNHSLQDDETLDRFAGLEYESCCWALRFTSRRHIYNRDGDVDRSFMIQLELKGMGGVGQTVDSFLEEEVMGYGYREYD</sequence>
<proteinExistence type="inferred from homology"/>
<feature type="domain" description="LptD C-terminal" evidence="7">
    <location>
        <begin position="323"/>
        <end position="695"/>
    </location>
</feature>
<dbReference type="RefSeq" id="WP_253447238.1">
    <property type="nucleotide sequence ID" value="NZ_JALJYF010000001.1"/>
</dbReference>
<dbReference type="Gene3D" id="2.60.450.10">
    <property type="entry name" value="Lipopolysaccharide (LPS) transport protein A like domain"/>
    <property type="match status" value="1"/>
</dbReference>
<dbReference type="Pfam" id="PF03968">
    <property type="entry name" value="LptD_N"/>
    <property type="match status" value="1"/>
</dbReference>
<comment type="function">
    <text evidence="4">Together with LptE, is involved in the assembly of lipopolysaccharide (LPS) at the surface of the outer membrane.</text>
</comment>
<evidence type="ECO:0000256" key="5">
    <source>
        <dbReference type="SAM" id="MobiDB-lite"/>
    </source>
</evidence>
<keyword evidence="2 4" id="KW-0472">Membrane</keyword>
<comment type="caution">
    <text evidence="4">Lacks conserved residue(s) required for the propagation of feature annotation.</text>
</comment>
<dbReference type="InterPro" id="IPR005653">
    <property type="entry name" value="OstA-like_N"/>
</dbReference>
<evidence type="ECO:0000256" key="3">
    <source>
        <dbReference type="ARBA" id="ARBA00023237"/>
    </source>
</evidence>
<keyword evidence="9" id="KW-1185">Reference proteome</keyword>
<dbReference type="PANTHER" id="PTHR30189">
    <property type="entry name" value="LPS-ASSEMBLY PROTEIN"/>
    <property type="match status" value="1"/>
</dbReference>
<comment type="subunit">
    <text evidence="4">Component of the lipopolysaccharide transport and assembly complex. Interacts with LptE and LptA.</text>
</comment>
<evidence type="ECO:0000313" key="8">
    <source>
        <dbReference type="EMBL" id="MCP1727389.1"/>
    </source>
</evidence>
<comment type="subcellular location">
    <subcellularLocation>
        <location evidence="4">Cell outer membrane</location>
    </subcellularLocation>
</comment>
<keyword evidence="1 4" id="KW-0732">Signal</keyword>
<comment type="similarity">
    <text evidence="4">Belongs to the LptD family.</text>
</comment>
<evidence type="ECO:0000259" key="7">
    <source>
        <dbReference type="Pfam" id="PF04453"/>
    </source>
</evidence>
<gene>
    <name evidence="4" type="primary">lptD</name>
    <name evidence="8" type="ORF">J2T60_001354</name>
</gene>
<evidence type="ECO:0000256" key="1">
    <source>
        <dbReference type="ARBA" id="ARBA00022729"/>
    </source>
</evidence>
<keyword evidence="3 4" id="KW-0998">Cell outer membrane</keyword>
<dbReference type="Pfam" id="PF04453">
    <property type="entry name" value="LptD"/>
    <property type="match status" value="1"/>
</dbReference>
<feature type="domain" description="Organic solvent tolerance-like N-terminal" evidence="6">
    <location>
        <begin position="97"/>
        <end position="217"/>
    </location>
</feature>
<name>A0ABT1G7X3_9GAMM</name>
<feature type="region of interest" description="Disordered" evidence="5">
    <location>
        <begin position="1"/>
        <end position="23"/>
    </location>
</feature>
<evidence type="ECO:0000256" key="2">
    <source>
        <dbReference type="ARBA" id="ARBA00023136"/>
    </source>
</evidence>
<dbReference type="Proteomes" id="UP001523550">
    <property type="component" value="Unassembled WGS sequence"/>
</dbReference>
<evidence type="ECO:0000256" key="4">
    <source>
        <dbReference type="HAMAP-Rule" id="MF_01411"/>
    </source>
</evidence>
<dbReference type="EMBL" id="JALJYF010000001">
    <property type="protein sequence ID" value="MCP1727389.1"/>
    <property type="molecule type" value="Genomic_DNA"/>
</dbReference>
<reference evidence="8 9" key="1">
    <citation type="submission" date="2022-03" db="EMBL/GenBank/DDBJ databases">
        <title>Genomic Encyclopedia of Type Strains, Phase III (KMG-III): the genomes of soil and plant-associated and newly described type strains.</title>
        <authorList>
            <person name="Whitman W."/>
        </authorList>
    </citation>
    <scope>NUCLEOTIDE SEQUENCE [LARGE SCALE GENOMIC DNA]</scope>
    <source>
        <strain evidence="8 9">BSker1</strain>
    </source>
</reference>
<comment type="caution">
    <text evidence="8">The sequence shown here is derived from an EMBL/GenBank/DDBJ whole genome shotgun (WGS) entry which is preliminary data.</text>
</comment>
<dbReference type="InterPro" id="IPR050218">
    <property type="entry name" value="LptD"/>
</dbReference>
<dbReference type="InterPro" id="IPR007543">
    <property type="entry name" value="LptD_C"/>
</dbReference>
<accession>A0ABT1G7X3</accession>